<protein>
    <submittedName>
        <fullName evidence="4">ATP-binding cassette domain-containing protein</fullName>
    </submittedName>
</protein>
<keyword evidence="5" id="KW-1185">Reference proteome</keyword>
<evidence type="ECO:0000256" key="2">
    <source>
        <dbReference type="ARBA" id="ARBA00022840"/>
    </source>
</evidence>
<dbReference type="GO" id="GO:0016887">
    <property type="term" value="F:ATP hydrolysis activity"/>
    <property type="evidence" value="ECO:0007669"/>
    <property type="project" value="InterPro"/>
</dbReference>
<dbReference type="InterPro" id="IPR003593">
    <property type="entry name" value="AAA+_ATPase"/>
</dbReference>
<dbReference type="OrthoDB" id="9785080at2"/>
<dbReference type="Pfam" id="PF00005">
    <property type="entry name" value="ABC_tran"/>
    <property type="match status" value="1"/>
</dbReference>
<dbReference type="Proteomes" id="UP000282311">
    <property type="component" value="Unassembled WGS sequence"/>
</dbReference>
<feature type="domain" description="ABC transporter" evidence="3">
    <location>
        <begin position="1"/>
        <end position="224"/>
    </location>
</feature>
<sequence>MDRPGEYLFREITAQVEPGQRIAILGTSGQGKSTLLRILARLDTQSEGAIRLAGREARDWKPAEWRRRIGYVAQQPVMLPGTVEMNLKAASDLHGKPFNRDLAERCMDAAGLGGLDWRKLAGELSGGEKQRTALVRSMLLEPEAMLLDEVTSALDPASKRAVERLLGEWSEQRGTALLWVTHDLEQARLGCDTVWFMADNRLLEAGPAPAFFRAPATEKAREFVRSLHAEGRSAGHV</sequence>
<dbReference type="InterPro" id="IPR027417">
    <property type="entry name" value="P-loop_NTPase"/>
</dbReference>
<dbReference type="EMBL" id="RBAH01000012">
    <property type="protein sequence ID" value="RKN82261.1"/>
    <property type="molecule type" value="Genomic_DNA"/>
</dbReference>
<evidence type="ECO:0000313" key="5">
    <source>
        <dbReference type="Proteomes" id="UP000282311"/>
    </source>
</evidence>
<reference evidence="4 5" key="1">
    <citation type="journal article" date="2007" name="Int. J. Syst. Evol. Microbiol.">
        <title>Paenibacillus ginsengarvi sp. nov., isolated from soil from ginseng cultivation.</title>
        <authorList>
            <person name="Yoon M.H."/>
            <person name="Ten L.N."/>
            <person name="Im W.T."/>
        </authorList>
    </citation>
    <scope>NUCLEOTIDE SEQUENCE [LARGE SCALE GENOMIC DNA]</scope>
    <source>
        <strain evidence="4 5">KCTC 13059</strain>
    </source>
</reference>
<evidence type="ECO:0000259" key="3">
    <source>
        <dbReference type="PROSITE" id="PS50893"/>
    </source>
</evidence>
<organism evidence="4 5">
    <name type="scientific">Paenibacillus ginsengarvi</name>
    <dbReference type="NCBI Taxonomy" id="400777"/>
    <lineage>
        <taxon>Bacteria</taxon>
        <taxon>Bacillati</taxon>
        <taxon>Bacillota</taxon>
        <taxon>Bacilli</taxon>
        <taxon>Bacillales</taxon>
        <taxon>Paenibacillaceae</taxon>
        <taxon>Paenibacillus</taxon>
    </lineage>
</organism>
<dbReference type="SUPFAM" id="SSF52540">
    <property type="entry name" value="P-loop containing nucleoside triphosphate hydrolases"/>
    <property type="match status" value="1"/>
</dbReference>
<comment type="caution">
    <text evidence="4">The sequence shown here is derived from an EMBL/GenBank/DDBJ whole genome shotgun (WGS) entry which is preliminary data.</text>
</comment>
<proteinExistence type="predicted"/>
<keyword evidence="1" id="KW-0547">Nucleotide-binding</keyword>
<dbReference type="PANTHER" id="PTHR43423">
    <property type="entry name" value="ABC TRANSPORTER I FAMILY MEMBER 17"/>
    <property type="match status" value="1"/>
</dbReference>
<dbReference type="AlphaFoldDB" id="A0A3B0CCE6"/>
<evidence type="ECO:0000313" key="4">
    <source>
        <dbReference type="EMBL" id="RKN82261.1"/>
    </source>
</evidence>
<gene>
    <name evidence="4" type="ORF">D7M11_17050</name>
</gene>
<evidence type="ECO:0000256" key="1">
    <source>
        <dbReference type="ARBA" id="ARBA00022741"/>
    </source>
</evidence>
<keyword evidence="2 4" id="KW-0067">ATP-binding</keyword>
<dbReference type="PANTHER" id="PTHR43423:SF1">
    <property type="entry name" value="ABC TRANSPORTER I FAMILY MEMBER 17"/>
    <property type="match status" value="1"/>
</dbReference>
<dbReference type="InterPro" id="IPR003439">
    <property type="entry name" value="ABC_transporter-like_ATP-bd"/>
</dbReference>
<accession>A0A3B0CCE6</accession>
<dbReference type="Gene3D" id="3.40.50.300">
    <property type="entry name" value="P-loop containing nucleotide triphosphate hydrolases"/>
    <property type="match status" value="1"/>
</dbReference>
<dbReference type="GO" id="GO:0005524">
    <property type="term" value="F:ATP binding"/>
    <property type="evidence" value="ECO:0007669"/>
    <property type="project" value="UniProtKB-KW"/>
</dbReference>
<dbReference type="PROSITE" id="PS50893">
    <property type="entry name" value="ABC_TRANSPORTER_2"/>
    <property type="match status" value="1"/>
</dbReference>
<name>A0A3B0CCE6_9BACL</name>
<dbReference type="SMART" id="SM00382">
    <property type="entry name" value="AAA"/>
    <property type="match status" value="1"/>
</dbReference>